<dbReference type="PANTHER" id="PTHR30193:SF37">
    <property type="entry name" value="INNER MEMBRANE ABC TRANSPORTER PERMEASE PROTEIN YCJO"/>
    <property type="match status" value="1"/>
</dbReference>
<comment type="subcellular location">
    <subcellularLocation>
        <location evidence="1 7">Cell membrane</location>
        <topology evidence="1 7">Multi-pass membrane protein</topology>
    </subcellularLocation>
</comment>
<evidence type="ECO:0000256" key="6">
    <source>
        <dbReference type="ARBA" id="ARBA00023136"/>
    </source>
</evidence>
<feature type="transmembrane region" description="Helical" evidence="7">
    <location>
        <begin position="12"/>
        <end position="31"/>
    </location>
</feature>
<evidence type="ECO:0000313" key="10">
    <source>
        <dbReference type="Proteomes" id="UP001493487"/>
    </source>
</evidence>
<evidence type="ECO:0000256" key="2">
    <source>
        <dbReference type="ARBA" id="ARBA00022448"/>
    </source>
</evidence>
<feature type="transmembrane region" description="Helical" evidence="7">
    <location>
        <begin position="74"/>
        <end position="96"/>
    </location>
</feature>
<evidence type="ECO:0000256" key="4">
    <source>
        <dbReference type="ARBA" id="ARBA00022692"/>
    </source>
</evidence>
<evidence type="ECO:0000256" key="1">
    <source>
        <dbReference type="ARBA" id="ARBA00004651"/>
    </source>
</evidence>
<evidence type="ECO:0000313" key="9">
    <source>
        <dbReference type="EMBL" id="MEQ4483263.1"/>
    </source>
</evidence>
<gene>
    <name evidence="9" type="ORF">QJS35_12770</name>
</gene>
<accession>A0ABV1KUF1</accession>
<dbReference type="Gene3D" id="1.10.3720.10">
    <property type="entry name" value="MetI-like"/>
    <property type="match status" value="1"/>
</dbReference>
<comment type="caution">
    <text evidence="9">The sequence shown here is derived from an EMBL/GenBank/DDBJ whole genome shotgun (WGS) entry which is preliminary data.</text>
</comment>
<name>A0ABV1KUF1_9BACL</name>
<dbReference type="EMBL" id="JASKHM010000006">
    <property type="protein sequence ID" value="MEQ4483263.1"/>
    <property type="molecule type" value="Genomic_DNA"/>
</dbReference>
<keyword evidence="3" id="KW-1003">Cell membrane</keyword>
<comment type="similarity">
    <text evidence="7">Belongs to the binding-protein-dependent transport system permease family.</text>
</comment>
<dbReference type="InterPro" id="IPR000515">
    <property type="entry name" value="MetI-like"/>
</dbReference>
<proteinExistence type="inferred from homology"/>
<dbReference type="Pfam" id="PF00528">
    <property type="entry name" value="BPD_transp_1"/>
    <property type="match status" value="1"/>
</dbReference>
<keyword evidence="6 7" id="KW-0472">Membrane</keyword>
<dbReference type="RefSeq" id="WP_232184402.1">
    <property type="nucleotide sequence ID" value="NZ_JAIOAP010000002.1"/>
</dbReference>
<feature type="transmembrane region" description="Helical" evidence="7">
    <location>
        <begin position="264"/>
        <end position="289"/>
    </location>
</feature>
<keyword evidence="5 7" id="KW-1133">Transmembrane helix</keyword>
<dbReference type="InterPro" id="IPR035906">
    <property type="entry name" value="MetI-like_sf"/>
</dbReference>
<evidence type="ECO:0000256" key="3">
    <source>
        <dbReference type="ARBA" id="ARBA00022475"/>
    </source>
</evidence>
<feature type="domain" description="ABC transmembrane type-1" evidence="8">
    <location>
        <begin position="70"/>
        <end position="285"/>
    </location>
</feature>
<evidence type="ECO:0000256" key="7">
    <source>
        <dbReference type="RuleBase" id="RU363032"/>
    </source>
</evidence>
<dbReference type="PANTHER" id="PTHR30193">
    <property type="entry name" value="ABC TRANSPORTER PERMEASE PROTEIN"/>
    <property type="match status" value="1"/>
</dbReference>
<keyword evidence="4 7" id="KW-0812">Transmembrane</keyword>
<evidence type="ECO:0000259" key="8">
    <source>
        <dbReference type="PROSITE" id="PS50928"/>
    </source>
</evidence>
<dbReference type="CDD" id="cd06261">
    <property type="entry name" value="TM_PBP2"/>
    <property type="match status" value="1"/>
</dbReference>
<organism evidence="9 10">
    <name type="scientific">Cohnella silvisoli</name>
    <dbReference type="NCBI Taxonomy" id="2873699"/>
    <lineage>
        <taxon>Bacteria</taxon>
        <taxon>Bacillati</taxon>
        <taxon>Bacillota</taxon>
        <taxon>Bacilli</taxon>
        <taxon>Bacillales</taxon>
        <taxon>Paenibacillaceae</taxon>
        <taxon>Cohnella</taxon>
    </lineage>
</organism>
<feature type="transmembrane region" description="Helical" evidence="7">
    <location>
        <begin position="108"/>
        <end position="127"/>
    </location>
</feature>
<dbReference type="SUPFAM" id="SSF161098">
    <property type="entry name" value="MetI-like"/>
    <property type="match status" value="1"/>
</dbReference>
<dbReference type="InterPro" id="IPR051393">
    <property type="entry name" value="ABC_transporter_permease"/>
</dbReference>
<feature type="transmembrane region" description="Helical" evidence="7">
    <location>
        <begin position="211"/>
        <end position="231"/>
    </location>
</feature>
<dbReference type="PROSITE" id="PS50928">
    <property type="entry name" value="ABC_TM1"/>
    <property type="match status" value="1"/>
</dbReference>
<reference evidence="9 10" key="1">
    <citation type="journal article" date="2023" name="Genome Announc.">
        <title>Pan-Genome Analyses of the Genus Cohnella and Proposal of the Novel Species Cohnella silvisoli sp. nov., Isolated from Forest Soil.</title>
        <authorList>
            <person name="Wang C."/>
            <person name="Mao L."/>
            <person name="Bao G."/>
            <person name="Zhu H."/>
        </authorList>
    </citation>
    <scope>NUCLEOTIDE SEQUENCE [LARGE SCALE GENOMIC DNA]</scope>
    <source>
        <strain evidence="9 10">NL03-T5-1</strain>
    </source>
</reference>
<feature type="transmembrane region" description="Helical" evidence="7">
    <location>
        <begin position="157"/>
        <end position="180"/>
    </location>
</feature>
<keyword evidence="2 7" id="KW-0813">Transport</keyword>
<sequence length="296" mass="33416">MERKRRKLKAELKWASFLVPALMFYLAFYLLPTLSSGYYSLTDWDGVKSRFIGLDNYREMLNDRMIVASFRNTLLYTVGITVLQNGIGLLAALLLVRKFRGVNAMRTMIFMPYIFSTLLIGYVWGFILEPNIGIVNNVLDALHLGELKQGWLSEPSLARWMIVLVTVWQCLGYSMVIFIAGLQGIPKDLYECGDLDGAIGWRRFWNITFPLIAPAFTINVILCLIGDLQLFNQIFALTGGGPGYSTESIATMIYHLGFGNGVRWGYGSALSVTLFVSILALTTVMVTFLRRREVEL</sequence>
<evidence type="ECO:0000256" key="5">
    <source>
        <dbReference type="ARBA" id="ARBA00022989"/>
    </source>
</evidence>
<dbReference type="Proteomes" id="UP001493487">
    <property type="component" value="Unassembled WGS sequence"/>
</dbReference>
<protein>
    <submittedName>
        <fullName evidence="9">Sugar ABC transporter permease</fullName>
    </submittedName>
</protein>
<keyword evidence="10" id="KW-1185">Reference proteome</keyword>